<gene>
    <name evidence="14" type="ORF">SAMN04488045_2819</name>
</gene>
<evidence type="ECO:0000256" key="6">
    <source>
        <dbReference type="ARBA" id="ARBA00022596"/>
    </source>
</evidence>
<dbReference type="GO" id="GO:0006824">
    <property type="term" value="P:cobalt ion transport"/>
    <property type="evidence" value="ECO:0007669"/>
    <property type="project" value="UniProtKB-KW"/>
</dbReference>
<evidence type="ECO:0000256" key="9">
    <source>
        <dbReference type="ARBA" id="ARBA00023065"/>
    </source>
</evidence>
<feature type="transmembrane region" description="Helical" evidence="13">
    <location>
        <begin position="290"/>
        <end position="307"/>
    </location>
</feature>
<protein>
    <recommendedName>
        <fullName evidence="13">Nickel/cobalt efflux system</fullName>
    </recommendedName>
</protein>
<dbReference type="OrthoDB" id="9812956at2"/>
<reference evidence="14 15" key="1">
    <citation type="submission" date="2016-10" db="EMBL/GenBank/DDBJ databases">
        <authorList>
            <person name="de Groot N.N."/>
        </authorList>
    </citation>
    <scope>NUCLEOTIDE SEQUENCE [LARGE SCALE GENOMIC DNA]</scope>
    <source>
        <strain evidence="14 15">DSM 26915</strain>
    </source>
</reference>
<evidence type="ECO:0000256" key="13">
    <source>
        <dbReference type="RuleBase" id="RU362101"/>
    </source>
</evidence>
<keyword evidence="4 13" id="KW-0813">Transport</keyword>
<feature type="transmembrane region" description="Helical" evidence="13">
    <location>
        <begin position="141"/>
        <end position="159"/>
    </location>
</feature>
<comment type="subcellular location">
    <subcellularLocation>
        <location evidence="2 13">Cell membrane</location>
        <topology evidence="2 13">Multi-pass membrane protein</topology>
    </subcellularLocation>
</comment>
<comment type="function">
    <text evidence="1">Efflux system for nickel and cobalt.</text>
</comment>
<dbReference type="EMBL" id="FNUZ01000004">
    <property type="protein sequence ID" value="SEG43210.1"/>
    <property type="molecule type" value="Genomic_DNA"/>
</dbReference>
<keyword evidence="7 13" id="KW-0812">Transmembrane</keyword>
<organism evidence="14 15">
    <name type="scientific">Thalassococcus halodurans</name>
    <dbReference type="NCBI Taxonomy" id="373675"/>
    <lineage>
        <taxon>Bacteria</taxon>
        <taxon>Pseudomonadati</taxon>
        <taxon>Pseudomonadota</taxon>
        <taxon>Alphaproteobacteria</taxon>
        <taxon>Rhodobacterales</taxon>
        <taxon>Roseobacteraceae</taxon>
        <taxon>Thalassococcus</taxon>
    </lineage>
</organism>
<dbReference type="GO" id="GO:0010045">
    <property type="term" value="P:response to nickel cation"/>
    <property type="evidence" value="ECO:0007669"/>
    <property type="project" value="TreeGrafter"/>
</dbReference>
<evidence type="ECO:0000256" key="8">
    <source>
        <dbReference type="ARBA" id="ARBA00022989"/>
    </source>
</evidence>
<dbReference type="PANTHER" id="PTHR40659">
    <property type="entry name" value="NICKEL/COBALT EFFLUX SYSTEM RCNA"/>
    <property type="match status" value="1"/>
</dbReference>
<evidence type="ECO:0000313" key="14">
    <source>
        <dbReference type="EMBL" id="SEG43210.1"/>
    </source>
</evidence>
<dbReference type="PANTHER" id="PTHR40659:SF1">
    <property type="entry name" value="NICKEL_COBALT EFFLUX SYSTEM RCNA"/>
    <property type="match status" value="1"/>
</dbReference>
<keyword evidence="8 13" id="KW-1133">Transmembrane helix</keyword>
<dbReference type="GO" id="GO:0005886">
    <property type="term" value="C:plasma membrane"/>
    <property type="evidence" value="ECO:0007669"/>
    <property type="project" value="UniProtKB-SubCell"/>
</dbReference>
<dbReference type="InterPro" id="IPR011541">
    <property type="entry name" value="Ni/Co_transpt_high_affinity"/>
</dbReference>
<dbReference type="Pfam" id="PF03824">
    <property type="entry name" value="NicO"/>
    <property type="match status" value="2"/>
</dbReference>
<dbReference type="InterPro" id="IPR051224">
    <property type="entry name" value="NiCoT_RcnA"/>
</dbReference>
<evidence type="ECO:0000256" key="7">
    <source>
        <dbReference type="ARBA" id="ARBA00022692"/>
    </source>
</evidence>
<keyword evidence="9" id="KW-0406">Ion transport</keyword>
<dbReference type="GO" id="GO:0032025">
    <property type="term" value="P:response to cobalt ion"/>
    <property type="evidence" value="ECO:0007669"/>
    <property type="project" value="TreeGrafter"/>
</dbReference>
<feature type="transmembrane region" description="Helical" evidence="13">
    <location>
        <begin position="99"/>
        <end position="121"/>
    </location>
</feature>
<sequence>MQRWVLSLSIIAALVIAALAAWLWLGNGSDQLARWAADGQREAQTALARGLRALRAGEPGALIALLSMCFAYGFFHAVGPGHGKILIGGYGVARQVSMVRLSVLALVSSLAQAATAVILVYSGVLLFNWSRERMEGLADTLLAALSYGAIALIGAWLAFRGLRTLWRSFRPTHDHHHTHDHDHIGHGHVCDTCGHSHGPSIEEVAKVSSLRDALVLIGAIAIRPCTGALFLLILTWRMDIQVAGILGAFAMGLGTASVTVVVALMAVVFRSGALEALSEGQTARRALGTVELIAGVVIAMLALQLLMRAL</sequence>
<keyword evidence="15" id="KW-1185">Reference proteome</keyword>
<evidence type="ECO:0000256" key="2">
    <source>
        <dbReference type="ARBA" id="ARBA00004651"/>
    </source>
</evidence>
<keyword evidence="6" id="KW-0533">Nickel</keyword>
<evidence type="ECO:0000256" key="1">
    <source>
        <dbReference type="ARBA" id="ARBA00002510"/>
    </source>
</evidence>
<dbReference type="GO" id="GO:0015099">
    <property type="term" value="F:nickel cation transmembrane transporter activity"/>
    <property type="evidence" value="ECO:0007669"/>
    <property type="project" value="UniProtKB-UniRule"/>
</dbReference>
<evidence type="ECO:0000256" key="11">
    <source>
        <dbReference type="ARBA" id="ARBA00023136"/>
    </source>
</evidence>
<evidence type="ECO:0000256" key="5">
    <source>
        <dbReference type="ARBA" id="ARBA00022475"/>
    </source>
</evidence>
<dbReference type="RefSeq" id="WP_103911133.1">
    <property type="nucleotide sequence ID" value="NZ_FNUZ01000004.1"/>
</dbReference>
<dbReference type="AlphaFoldDB" id="A0A1H6A4D3"/>
<evidence type="ECO:0000256" key="12">
    <source>
        <dbReference type="ARBA" id="ARBA00023285"/>
    </source>
</evidence>
<comment type="similarity">
    <text evidence="13">Belongs to the NiCoT transporter (TC 2.A.52) family.</text>
</comment>
<feature type="transmembrane region" description="Helical" evidence="13">
    <location>
        <begin position="242"/>
        <end position="269"/>
    </location>
</feature>
<keyword evidence="10" id="KW-0921">Nickel transport</keyword>
<feature type="transmembrane region" description="Helical" evidence="13">
    <location>
        <begin position="60"/>
        <end position="78"/>
    </location>
</feature>
<evidence type="ECO:0000256" key="3">
    <source>
        <dbReference type="ARBA" id="ARBA00022426"/>
    </source>
</evidence>
<name>A0A1H6A4D3_9RHOB</name>
<keyword evidence="5" id="KW-1003">Cell membrane</keyword>
<evidence type="ECO:0000256" key="4">
    <source>
        <dbReference type="ARBA" id="ARBA00022448"/>
    </source>
</evidence>
<proteinExistence type="inferred from homology"/>
<feature type="transmembrane region" description="Helical" evidence="13">
    <location>
        <begin position="213"/>
        <end position="236"/>
    </location>
</feature>
<dbReference type="Proteomes" id="UP000236752">
    <property type="component" value="Unassembled WGS sequence"/>
</dbReference>
<keyword evidence="12" id="KW-0170">Cobalt</keyword>
<evidence type="ECO:0000313" key="15">
    <source>
        <dbReference type="Proteomes" id="UP000236752"/>
    </source>
</evidence>
<evidence type="ECO:0000256" key="10">
    <source>
        <dbReference type="ARBA" id="ARBA00023112"/>
    </source>
</evidence>
<keyword evidence="11 13" id="KW-0472">Membrane</keyword>
<keyword evidence="3" id="KW-0171">Cobalt transport</keyword>
<accession>A0A1H6A4D3</accession>
<dbReference type="GO" id="GO:0046583">
    <property type="term" value="F:monoatomic cation efflux transmembrane transporter activity"/>
    <property type="evidence" value="ECO:0007669"/>
    <property type="project" value="TreeGrafter"/>
</dbReference>